<keyword evidence="16" id="KW-1185">Reference proteome</keyword>
<dbReference type="PROSITE" id="PS51098">
    <property type="entry name" value="PTS_EIIB_TYPE_1"/>
    <property type="match status" value="1"/>
</dbReference>
<dbReference type="Proteomes" id="UP000003157">
    <property type="component" value="Unassembled WGS sequence"/>
</dbReference>
<dbReference type="GeneID" id="78228783"/>
<dbReference type="GO" id="GO:0015771">
    <property type="term" value="P:trehalose transport"/>
    <property type="evidence" value="ECO:0007669"/>
    <property type="project" value="TreeGrafter"/>
</dbReference>
<gene>
    <name evidence="15" type="ORF">HMPREF9488_00806</name>
</gene>
<dbReference type="EMBL" id="ADKX01000012">
    <property type="protein sequence ID" value="EFW05839.1"/>
    <property type="molecule type" value="Genomic_DNA"/>
</dbReference>
<dbReference type="PROSITE" id="PS01035">
    <property type="entry name" value="PTS_EIIB_TYPE_1_CYS"/>
    <property type="match status" value="1"/>
</dbReference>
<dbReference type="RefSeq" id="WP_008787922.1">
    <property type="nucleotide sequence ID" value="NZ_AKCB01000001.1"/>
</dbReference>
<evidence type="ECO:0000256" key="12">
    <source>
        <dbReference type="SAM" id="Phobius"/>
    </source>
</evidence>
<evidence type="ECO:0000256" key="8">
    <source>
        <dbReference type="ARBA" id="ARBA00022777"/>
    </source>
</evidence>
<evidence type="ECO:0000256" key="2">
    <source>
        <dbReference type="ARBA" id="ARBA00022448"/>
    </source>
</evidence>
<dbReference type="PANTHER" id="PTHR30175:SF1">
    <property type="entry name" value="PTS SYSTEM ARBUTIN-, CELLOBIOSE-, AND SALICIN-SPECIFIC EIIBC COMPONENT-RELATED"/>
    <property type="match status" value="1"/>
</dbReference>
<evidence type="ECO:0000313" key="15">
    <source>
        <dbReference type="EMBL" id="EFW05839.1"/>
    </source>
</evidence>
<dbReference type="GO" id="GO:0008982">
    <property type="term" value="F:protein-N(PI)-phosphohistidine-sugar phosphotransferase activity"/>
    <property type="evidence" value="ECO:0007669"/>
    <property type="project" value="InterPro"/>
</dbReference>
<dbReference type="InterPro" id="IPR013013">
    <property type="entry name" value="PTS_EIIC_1"/>
</dbReference>
<keyword evidence="7 12" id="KW-0812">Transmembrane</keyword>
<dbReference type="InterPro" id="IPR018113">
    <property type="entry name" value="PTrfase_EIIB_Cys"/>
</dbReference>
<dbReference type="GO" id="GO:0090589">
    <property type="term" value="F:protein-phosphocysteine-trehalose phosphotransferase system transporter activity"/>
    <property type="evidence" value="ECO:0007669"/>
    <property type="project" value="TreeGrafter"/>
</dbReference>
<evidence type="ECO:0000256" key="1">
    <source>
        <dbReference type="ARBA" id="ARBA00004651"/>
    </source>
</evidence>
<evidence type="ECO:0000259" key="13">
    <source>
        <dbReference type="PROSITE" id="PS51098"/>
    </source>
</evidence>
<dbReference type="OrthoDB" id="92465at2"/>
<dbReference type="GO" id="GO:0009401">
    <property type="term" value="P:phosphoenolpyruvate-dependent sugar phosphotransferase system"/>
    <property type="evidence" value="ECO:0007669"/>
    <property type="project" value="UniProtKB-KW"/>
</dbReference>
<feature type="domain" description="PTS EIIC type-1" evidence="14">
    <location>
        <begin position="108"/>
        <end position="461"/>
    </location>
</feature>
<evidence type="ECO:0000313" key="16">
    <source>
        <dbReference type="Proteomes" id="UP000003157"/>
    </source>
</evidence>
<dbReference type="Pfam" id="PF02378">
    <property type="entry name" value="PTS_EIIC"/>
    <property type="match status" value="1"/>
</dbReference>
<evidence type="ECO:0000256" key="10">
    <source>
        <dbReference type="ARBA" id="ARBA00023136"/>
    </source>
</evidence>
<name>E7G7R8_9FIRM</name>
<comment type="subcellular location">
    <subcellularLocation>
        <location evidence="1">Cell membrane</location>
        <topology evidence="1">Multi-pass membrane protein</topology>
    </subcellularLocation>
</comment>
<evidence type="ECO:0000256" key="6">
    <source>
        <dbReference type="ARBA" id="ARBA00022683"/>
    </source>
</evidence>
<feature type="transmembrane region" description="Helical" evidence="12">
    <location>
        <begin position="287"/>
        <end position="314"/>
    </location>
</feature>
<dbReference type="InterPro" id="IPR001996">
    <property type="entry name" value="PTS_IIB_1"/>
</dbReference>
<comment type="caution">
    <text evidence="15">The sequence shown here is derived from an EMBL/GenBank/DDBJ whole genome shotgun (WGS) entry which is preliminary data.</text>
</comment>
<dbReference type="InterPro" id="IPR050558">
    <property type="entry name" value="PTS_Sugar-Specific_Components"/>
</dbReference>
<dbReference type="CDD" id="cd00212">
    <property type="entry name" value="PTS_IIB_glc"/>
    <property type="match status" value="1"/>
</dbReference>
<feature type="transmembrane region" description="Helical" evidence="12">
    <location>
        <begin position="211"/>
        <end position="231"/>
    </location>
</feature>
<evidence type="ECO:0000256" key="9">
    <source>
        <dbReference type="ARBA" id="ARBA00022989"/>
    </source>
</evidence>
<feature type="transmembrane region" description="Helical" evidence="12">
    <location>
        <begin position="430"/>
        <end position="453"/>
    </location>
</feature>
<keyword evidence="6" id="KW-0598">Phosphotransferase system</keyword>
<evidence type="ECO:0000256" key="7">
    <source>
        <dbReference type="ARBA" id="ARBA00022692"/>
    </source>
</evidence>
<dbReference type="eggNOG" id="COG1264">
    <property type="taxonomic scope" value="Bacteria"/>
</dbReference>
<keyword evidence="2" id="KW-0813">Transport</keyword>
<dbReference type="AlphaFoldDB" id="E7G7R8"/>
<keyword evidence="4" id="KW-0762">Sugar transport</keyword>
<feature type="transmembrane region" description="Helical" evidence="12">
    <location>
        <begin position="117"/>
        <end position="135"/>
    </location>
</feature>
<reference evidence="15 16" key="1">
    <citation type="submission" date="2010-12" db="EMBL/GenBank/DDBJ databases">
        <title>The Genome Sequence of Coprobacillus sp. strain 29_1.</title>
        <authorList>
            <consortium name="The Broad Institute Genome Sequencing Platform"/>
            <person name="Earl A."/>
            <person name="Ward D."/>
            <person name="Feldgarden M."/>
            <person name="Gevers D."/>
            <person name="Daigneault M."/>
            <person name="Sibley C.D."/>
            <person name="White A."/>
            <person name="Strauss J."/>
            <person name="Allen-Vercoe E."/>
            <person name="Young S.K."/>
            <person name="Zeng Q."/>
            <person name="Gargeya S."/>
            <person name="Fitzgerald M."/>
            <person name="Haas B."/>
            <person name="Abouelleil A."/>
            <person name="Alvarado L."/>
            <person name="Arachchi H.M."/>
            <person name="Berlin A."/>
            <person name="Brown A."/>
            <person name="Chapman S.B."/>
            <person name="Chen Z."/>
            <person name="Dunbar C."/>
            <person name="Freedman E."/>
            <person name="Gearin G."/>
            <person name="Gellesch M."/>
            <person name="Goldberg J."/>
            <person name="Griggs A."/>
            <person name="Gujja S."/>
            <person name="Heilman E."/>
            <person name="Heiman D."/>
            <person name="Howarth C."/>
            <person name="Larson L."/>
            <person name="Lui A."/>
            <person name="MacDonald P.J.P."/>
            <person name="Mehta T."/>
            <person name="Montmayeur A."/>
            <person name="Murphy C."/>
            <person name="Neiman D."/>
            <person name="Pearson M."/>
            <person name="Priest M."/>
            <person name="Roberts A."/>
            <person name="Saif S."/>
            <person name="Shea T."/>
            <person name="Shenoy N."/>
            <person name="Sisk P."/>
            <person name="Stolte C."/>
            <person name="Sykes S."/>
            <person name="White J."/>
            <person name="Yandava C."/>
            <person name="Nusbaum C."/>
            <person name="Birren B."/>
        </authorList>
    </citation>
    <scope>NUCLEOTIDE SEQUENCE [LARGE SCALE GENOMIC DNA]</scope>
    <source>
        <strain evidence="15 16">29_1</strain>
    </source>
</reference>
<dbReference type="Gene3D" id="3.30.1360.60">
    <property type="entry name" value="Glucose permease domain IIB"/>
    <property type="match status" value="1"/>
</dbReference>
<evidence type="ECO:0000259" key="14">
    <source>
        <dbReference type="PROSITE" id="PS51103"/>
    </source>
</evidence>
<feature type="transmembrane region" description="Helical" evidence="12">
    <location>
        <begin position="251"/>
        <end position="275"/>
    </location>
</feature>
<evidence type="ECO:0000256" key="3">
    <source>
        <dbReference type="ARBA" id="ARBA00022475"/>
    </source>
</evidence>
<feature type="active site" description="Phosphocysteine intermediate; for EIIB activity" evidence="11">
    <location>
        <position position="29"/>
    </location>
</feature>
<feature type="domain" description="PTS EIIB type-1" evidence="13">
    <location>
        <begin position="7"/>
        <end position="89"/>
    </location>
</feature>
<evidence type="ECO:0000256" key="5">
    <source>
        <dbReference type="ARBA" id="ARBA00022679"/>
    </source>
</evidence>
<dbReference type="PROSITE" id="PS51103">
    <property type="entry name" value="PTS_EIIC_TYPE_1"/>
    <property type="match status" value="1"/>
</dbReference>
<dbReference type="GO" id="GO:0005886">
    <property type="term" value="C:plasma membrane"/>
    <property type="evidence" value="ECO:0007669"/>
    <property type="project" value="UniProtKB-SubCell"/>
</dbReference>
<dbReference type="STRING" id="100884.GCA_000269565_00897"/>
<keyword evidence="8" id="KW-0418">Kinase</keyword>
<dbReference type="FunFam" id="3.30.1360.60:FF:000001">
    <property type="entry name" value="PTS system glucose-specific IIBC component PtsG"/>
    <property type="match status" value="1"/>
</dbReference>
<dbReference type="SUPFAM" id="SSF55604">
    <property type="entry name" value="Glucose permease domain IIB"/>
    <property type="match status" value="1"/>
</dbReference>
<evidence type="ECO:0000256" key="11">
    <source>
        <dbReference type="PROSITE-ProRule" id="PRU00421"/>
    </source>
</evidence>
<proteinExistence type="predicted"/>
<keyword evidence="5" id="KW-0808">Transferase</keyword>
<keyword evidence="10 12" id="KW-0472">Membrane</keyword>
<dbReference type="PANTHER" id="PTHR30175">
    <property type="entry name" value="PHOSPHOTRANSFERASE SYSTEM TRANSPORT PROTEIN"/>
    <property type="match status" value="1"/>
</dbReference>
<dbReference type="GO" id="GO:0016301">
    <property type="term" value="F:kinase activity"/>
    <property type="evidence" value="ECO:0007669"/>
    <property type="project" value="UniProtKB-KW"/>
</dbReference>
<evidence type="ECO:0000256" key="4">
    <source>
        <dbReference type="ARBA" id="ARBA00022597"/>
    </source>
</evidence>
<keyword evidence="9 12" id="KW-1133">Transmembrane helix</keyword>
<organism evidence="15 16">
    <name type="scientific">Coprobacillus cateniformis</name>
    <dbReference type="NCBI Taxonomy" id="100884"/>
    <lineage>
        <taxon>Bacteria</taxon>
        <taxon>Bacillati</taxon>
        <taxon>Bacillota</taxon>
        <taxon>Erysipelotrichia</taxon>
        <taxon>Erysipelotrichales</taxon>
        <taxon>Coprobacillaceae</taxon>
        <taxon>Coprobacillus</taxon>
    </lineage>
</organism>
<protein>
    <submittedName>
        <fullName evidence="15">Uncharacterized protein</fullName>
    </submittedName>
</protein>
<dbReference type="Pfam" id="PF00367">
    <property type="entry name" value="PTS_EIIB"/>
    <property type="match status" value="1"/>
</dbReference>
<keyword evidence="3" id="KW-1003">Cell membrane</keyword>
<feature type="transmembrane region" description="Helical" evidence="12">
    <location>
        <begin position="173"/>
        <end position="190"/>
    </location>
</feature>
<accession>E7G7R8</accession>
<dbReference type="HOGENOM" id="CLU_012312_2_0_9"/>
<dbReference type="InterPro" id="IPR003352">
    <property type="entry name" value="PTS_EIIC"/>
</dbReference>
<sequence>MAKKNYEALAEEIIEVMGGKENMTFFIHCLTRLRFNVKDKGLIDNEKLKNIKGVVGSQWQGDQFQIIIGQHVGDVYKIICQKAGFEIKEIIKEDDVPKKKLSISLIFDSISGCVTPLLPLLIGGGLIKALLLILLQFKLISVESSTYIVLSFTGDAAFYFLPVFLGATGAKKFGANIGYGMLLGATLIHPQFIEMVTKGTPLSIYNIPIHAASYASTIFPMILATFVLSYVEKYITKFTPQMLKSLVVPLFTLLIMLPLTLCVLAPMGSILGTYLSTGITWLYDTTGFLAVGVVCGVYVFLCMTGMHTALLPILFTMLATVGYEPITVIASMLYTINQGVVTLVVAAKTKDKDIKSEALTCTVTSFVAGISEPALFGFSLKNKKLLYCSMIGCFCGGIYAGLMKVYCFAVAGTVGFLGLPGFIGSDSMNLINMIIAIAISCIVTFVLGMKFGYQNKEEVKC</sequence>
<dbReference type="InterPro" id="IPR036878">
    <property type="entry name" value="Glu_permease_IIB"/>
</dbReference>
<feature type="transmembrane region" description="Helical" evidence="12">
    <location>
        <begin position="147"/>
        <end position="167"/>
    </location>
</feature>
<dbReference type="eggNOG" id="COG1263">
    <property type="taxonomic scope" value="Bacteria"/>
</dbReference>
<feature type="transmembrane region" description="Helical" evidence="12">
    <location>
        <begin position="358"/>
        <end position="378"/>
    </location>
</feature>